<evidence type="ECO:0000256" key="2">
    <source>
        <dbReference type="ARBA" id="ARBA00010400"/>
    </source>
</evidence>
<accession>F6MEZ8</accession>
<evidence type="ECO:0000256" key="4">
    <source>
        <dbReference type="RuleBase" id="RU367124"/>
    </source>
</evidence>
<dbReference type="PHI-base" id="PHI:4741"/>
<feature type="compositionally biased region" description="Polar residues" evidence="5">
    <location>
        <begin position="248"/>
        <end position="266"/>
    </location>
</feature>
<comment type="domain">
    <text evidence="4">The RxLR-dEER motif acts to carry the protein into the host cell cytoplasm through binding to cell surface phosphatidylinositol-3-phosphate.</text>
</comment>
<feature type="signal peptide" evidence="4">
    <location>
        <begin position="1"/>
        <end position="20"/>
    </location>
</feature>
<reference evidence="6" key="1">
    <citation type="journal article" date="2011" name="PLoS ONE">
        <title>Identification of Hyaloperonospora arabidopsidis Transcript Sequences Expressed during Infection Reveals Isolate-Specific Effectors.</title>
        <authorList>
            <person name="Cabral A."/>
            <person name="Stassen J.H."/>
            <person name="Seidl M.F."/>
            <person name="Bautor J."/>
            <person name="Parker J.E."/>
            <person name="Van den Ackerveken G."/>
        </authorList>
    </citation>
    <scope>NUCLEOTIDE SEQUENCE</scope>
    <source>
        <strain evidence="6">Waco9</strain>
    </source>
</reference>
<comment type="subcellular location">
    <subcellularLocation>
        <location evidence="1 4">Secreted</location>
    </subcellularLocation>
</comment>
<dbReference type="InterPro" id="IPR031825">
    <property type="entry name" value="RXLR"/>
</dbReference>
<dbReference type="PROSITE" id="PS51257">
    <property type="entry name" value="PROKAR_LIPOPROTEIN"/>
    <property type="match status" value="1"/>
</dbReference>
<name>F6MEZ8_HYAAB</name>
<evidence type="ECO:0000256" key="3">
    <source>
        <dbReference type="ARBA" id="ARBA00022525"/>
    </source>
</evidence>
<organism evidence="6">
    <name type="scientific">Hyaloperonospora arabidopsidis</name>
    <name type="common">Peronospora arabidopsidis</name>
    <dbReference type="NCBI Taxonomy" id="272952"/>
    <lineage>
        <taxon>Eukaryota</taxon>
        <taxon>Sar</taxon>
        <taxon>Stramenopiles</taxon>
        <taxon>Oomycota</taxon>
        <taxon>Peronosporomycetes</taxon>
        <taxon>Peronosporales</taxon>
        <taxon>Peronosporaceae</taxon>
        <taxon>Hyaloperonospora</taxon>
    </lineage>
</organism>
<feature type="compositionally biased region" description="Basic and acidic residues" evidence="5">
    <location>
        <begin position="170"/>
        <end position="186"/>
    </location>
</feature>
<dbReference type="AlphaFoldDB" id="F6MEZ8"/>
<comment type="similarity">
    <text evidence="2 4">Belongs to the RxLR effector family.</text>
</comment>
<feature type="compositionally biased region" description="Polar residues" evidence="5">
    <location>
        <begin position="226"/>
        <end position="240"/>
    </location>
</feature>
<evidence type="ECO:0000256" key="1">
    <source>
        <dbReference type="ARBA" id="ARBA00004613"/>
    </source>
</evidence>
<feature type="chain" id="PRO_5003338911" description="RxLR effector protein" evidence="4">
    <location>
        <begin position="21"/>
        <end position="286"/>
    </location>
</feature>
<keyword evidence="4" id="KW-0732">Signal</keyword>
<protein>
    <recommendedName>
        <fullName evidence="4">RxLR effector protein</fullName>
    </recommendedName>
</protein>
<evidence type="ECO:0000256" key="5">
    <source>
        <dbReference type="SAM" id="MobiDB-lite"/>
    </source>
</evidence>
<dbReference type="Pfam" id="PF16810">
    <property type="entry name" value="RXLR"/>
    <property type="match status" value="1"/>
</dbReference>
<keyword evidence="3 4" id="KW-0964">Secreted</keyword>
<feature type="region of interest" description="Disordered" evidence="5">
    <location>
        <begin position="154"/>
        <end position="286"/>
    </location>
</feature>
<evidence type="ECO:0000313" key="6">
    <source>
        <dbReference type="EMBL" id="AEF57440.1"/>
    </source>
</evidence>
<dbReference type="EMBL" id="JF800125">
    <property type="protein sequence ID" value="AEF57440.1"/>
    <property type="molecule type" value="mRNA"/>
</dbReference>
<proteinExistence type="evidence at transcript level"/>
<sequence length="286" mass="30148">MRLTYTALATLAALLSCSDSVPTAGNPKAVLKHDVSLVARGTGGDDNGADGKRLLRNAYAQDESQDSQLFEERSVAVPETATVGVASGVAHVIASDANPIAKKVVEANTHVKDGAGQEKNWLLTKLESFKDWAKELSFIKGIMKWWKRWIHNPNHVDKNAKPVSSTPSVEGEKITEKEAEVKKSATADKPVPPPAYTPPLSEGNVKTAGETSKVPTDNGKLPVGTVTKTEGKSTVSSQNEKPIMTAGTHGTDSTKPQGAGNPSKNTEGGVPLKIDAPVSTQGHKDG</sequence>
<dbReference type="VEuPathDB" id="FungiDB:HpaG813680"/>
<comment type="function">
    <text evidence="4">Effector that suppresses plant defense responses during pathogen infection.</text>
</comment>